<proteinExistence type="predicted"/>
<protein>
    <submittedName>
        <fullName evidence="1">Uncharacterized protein</fullName>
    </submittedName>
</protein>
<name>A0A7W9SP13_ARMRO</name>
<keyword evidence="2" id="KW-1185">Reference proteome</keyword>
<accession>A0A7W9SP13</accession>
<reference evidence="1 2" key="1">
    <citation type="submission" date="2020-08" db="EMBL/GenBank/DDBJ databases">
        <title>Genomic Encyclopedia of Type Strains, Phase IV (KMG-IV): sequencing the most valuable type-strain genomes for metagenomic binning, comparative biology and taxonomic classification.</title>
        <authorList>
            <person name="Goeker M."/>
        </authorList>
    </citation>
    <scope>NUCLEOTIDE SEQUENCE [LARGE SCALE GENOMIC DNA]</scope>
    <source>
        <strain evidence="1 2">DSM 23562</strain>
    </source>
</reference>
<comment type="caution">
    <text evidence="1">The sequence shown here is derived from an EMBL/GenBank/DDBJ whole genome shotgun (WGS) entry which is preliminary data.</text>
</comment>
<gene>
    <name evidence="1" type="ORF">HNQ39_001941</name>
</gene>
<dbReference type="AlphaFoldDB" id="A0A7W9SP13"/>
<sequence>MLLPTPPAFVSLIQAASPKDELTTVVYDLHNVSPAYFLQELDSPRNPRRPDGVASITPDDVRSIIMVKATPAGHTALRAVLEKLDTSAPPQYIHFYLHATKDGEITRGIPLSTEISESLTVGIQYNQAELDEMKKRPWNCQVPVKPEVALIFTPHRDGDDKTIRLEWRLVRSLPKSQTQTVVLPELTLKIGEKTTLPLSDALPSSLSALNMTAWLEPKVAPNSVAASQQANSSIYAETRVQVKKKGELFQAPITAHAKDAPAEFYFEELQAQGQTLGIVAHFSDDEKTARLEYFLRVKDNLQASVISLGTQTVTVGENTKMVLDKPLGLTDADEFYVRVQRVTPDDYLLP</sequence>
<dbReference type="Proteomes" id="UP000520814">
    <property type="component" value="Unassembled WGS sequence"/>
</dbReference>
<evidence type="ECO:0000313" key="2">
    <source>
        <dbReference type="Proteomes" id="UP000520814"/>
    </source>
</evidence>
<evidence type="ECO:0000313" key="1">
    <source>
        <dbReference type="EMBL" id="MBB6050150.1"/>
    </source>
</evidence>
<organism evidence="1 2">
    <name type="scientific">Armatimonas rosea</name>
    <dbReference type="NCBI Taxonomy" id="685828"/>
    <lineage>
        <taxon>Bacteria</taxon>
        <taxon>Bacillati</taxon>
        <taxon>Armatimonadota</taxon>
        <taxon>Armatimonadia</taxon>
        <taxon>Armatimonadales</taxon>
        <taxon>Armatimonadaceae</taxon>
        <taxon>Armatimonas</taxon>
    </lineage>
</organism>
<dbReference type="EMBL" id="JACHGW010000002">
    <property type="protein sequence ID" value="MBB6050150.1"/>
    <property type="molecule type" value="Genomic_DNA"/>
</dbReference>
<dbReference type="RefSeq" id="WP_184194542.1">
    <property type="nucleotide sequence ID" value="NZ_JACHGW010000002.1"/>
</dbReference>